<protein>
    <recommendedName>
        <fullName evidence="5">Pollen Ole e 1 allergen and extensin family protein</fullName>
    </recommendedName>
</protein>
<feature type="chain" id="PRO_5032595547" description="Pollen Ole e 1 allergen and extensin family protein" evidence="2">
    <location>
        <begin position="21"/>
        <end position="173"/>
    </location>
</feature>
<dbReference type="PANTHER" id="PTHR33470:SF4">
    <property type="entry name" value="OS01G0164025 PROTEIN"/>
    <property type="match status" value="1"/>
</dbReference>
<feature type="signal peptide" evidence="2">
    <location>
        <begin position="1"/>
        <end position="20"/>
    </location>
</feature>
<evidence type="ECO:0000256" key="2">
    <source>
        <dbReference type="SAM" id="SignalP"/>
    </source>
</evidence>
<gene>
    <name evidence="3" type="ORF">IFM89_012855</name>
</gene>
<dbReference type="OrthoDB" id="1936190at2759"/>
<evidence type="ECO:0000256" key="1">
    <source>
        <dbReference type="ARBA" id="ARBA00022729"/>
    </source>
</evidence>
<evidence type="ECO:0008006" key="5">
    <source>
        <dbReference type="Google" id="ProtNLM"/>
    </source>
</evidence>
<reference evidence="3 4" key="1">
    <citation type="submission" date="2020-10" db="EMBL/GenBank/DDBJ databases">
        <title>The Coptis chinensis genome and diversification of protoberbering-type alkaloids.</title>
        <authorList>
            <person name="Wang B."/>
            <person name="Shu S."/>
            <person name="Song C."/>
            <person name="Liu Y."/>
        </authorList>
    </citation>
    <scope>NUCLEOTIDE SEQUENCE [LARGE SCALE GENOMIC DNA]</scope>
    <source>
        <strain evidence="3">HL-2020</strain>
        <tissue evidence="3">Leaf</tissue>
    </source>
</reference>
<dbReference type="Pfam" id="PF01190">
    <property type="entry name" value="Pollen_Ole_e_1"/>
    <property type="match status" value="1"/>
</dbReference>
<sequence>MARQQHIIAISLLLLSTAFAFVNGVEESSYLESEENKVDVVVEGMVYCQSCKHYGTWSLTGAKPLPSAKVSVTCRDHKNRVSLYKVFPTNEKGYFYGQLDGFKMDQHILDHPLHACVVRLLSSSDSNCSNISNINYGIDGAPLRYENKRLFGKKYEAVVYSAGPLAFRPSHCY</sequence>
<dbReference type="AlphaFoldDB" id="A0A835HB53"/>
<keyword evidence="4" id="KW-1185">Reference proteome</keyword>
<evidence type="ECO:0000313" key="4">
    <source>
        <dbReference type="Proteomes" id="UP000631114"/>
    </source>
</evidence>
<dbReference type="EMBL" id="JADFTS010000007">
    <property type="protein sequence ID" value="KAF9596656.1"/>
    <property type="molecule type" value="Genomic_DNA"/>
</dbReference>
<evidence type="ECO:0000313" key="3">
    <source>
        <dbReference type="EMBL" id="KAF9596656.1"/>
    </source>
</evidence>
<dbReference type="PANTHER" id="PTHR33470">
    <property type="entry name" value="OS01G0164075 PROTEIN"/>
    <property type="match status" value="1"/>
</dbReference>
<name>A0A835HB53_9MAGN</name>
<proteinExistence type="predicted"/>
<dbReference type="GO" id="GO:0071944">
    <property type="term" value="C:cell periphery"/>
    <property type="evidence" value="ECO:0007669"/>
    <property type="project" value="TreeGrafter"/>
</dbReference>
<accession>A0A835HB53</accession>
<organism evidence="3 4">
    <name type="scientific">Coptis chinensis</name>
    <dbReference type="NCBI Taxonomy" id="261450"/>
    <lineage>
        <taxon>Eukaryota</taxon>
        <taxon>Viridiplantae</taxon>
        <taxon>Streptophyta</taxon>
        <taxon>Embryophyta</taxon>
        <taxon>Tracheophyta</taxon>
        <taxon>Spermatophyta</taxon>
        <taxon>Magnoliopsida</taxon>
        <taxon>Ranunculales</taxon>
        <taxon>Ranunculaceae</taxon>
        <taxon>Coptidoideae</taxon>
        <taxon>Coptis</taxon>
    </lineage>
</organism>
<keyword evidence="1 2" id="KW-0732">Signal</keyword>
<dbReference type="Proteomes" id="UP000631114">
    <property type="component" value="Unassembled WGS sequence"/>
</dbReference>
<comment type="caution">
    <text evidence="3">The sequence shown here is derived from an EMBL/GenBank/DDBJ whole genome shotgun (WGS) entry which is preliminary data.</text>
</comment>